<accession>A0ABT5IW35</accession>
<sequence>MSQYQSKSSYYEVRAEVRSNALAGKPMPRSRPCDIRNAAARREIERRRIEREARE</sequence>
<comment type="caution">
    <text evidence="1">The sequence shown here is derived from an EMBL/GenBank/DDBJ whole genome shotgun (WGS) entry which is preliminary data.</text>
</comment>
<keyword evidence="2" id="KW-1185">Reference proteome</keyword>
<proteinExistence type="predicted"/>
<dbReference type="RefSeq" id="WP_017508347.1">
    <property type="nucleotide sequence ID" value="NZ_JAQQLF010000006.1"/>
</dbReference>
<name>A0ABT5IW35_9NEIS</name>
<protein>
    <submittedName>
        <fullName evidence="1">Uncharacterized protein</fullName>
    </submittedName>
</protein>
<reference evidence="1 2" key="1">
    <citation type="submission" date="2023-01" db="EMBL/GenBank/DDBJ databases">
        <title>Novel species of the genus Vogesella isolated from rivers.</title>
        <authorList>
            <person name="Lu H."/>
        </authorList>
    </citation>
    <scope>NUCLEOTIDE SEQUENCE [LARGE SCALE GENOMIC DNA]</scope>
    <source>
        <strain evidence="1 2">DC21W</strain>
    </source>
</reference>
<gene>
    <name evidence="1" type="ORF">PQU95_06100</name>
</gene>
<evidence type="ECO:0000313" key="2">
    <source>
        <dbReference type="Proteomes" id="UP001219956"/>
    </source>
</evidence>
<organism evidence="1 2">
    <name type="scientific">Vogesella aquatica</name>
    <dbReference type="NCBI Taxonomy" id="2984206"/>
    <lineage>
        <taxon>Bacteria</taxon>
        <taxon>Pseudomonadati</taxon>
        <taxon>Pseudomonadota</taxon>
        <taxon>Betaproteobacteria</taxon>
        <taxon>Neisseriales</taxon>
        <taxon>Chromobacteriaceae</taxon>
        <taxon>Vogesella</taxon>
    </lineage>
</organism>
<dbReference type="EMBL" id="JAQQLF010000006">
    <property type="protein sequence ID" value="MDC7716787.1"/>
    <property type="molecule type" value="Genomic_DNA"/>
</dbReference>
<dbReference type="Proteomes" id="UP001219956">
    <property type="component" value="Unassembled WGS sequence"/>
</dbReference>
<evidence type="ECO:0000313" key="1">
    <source>
        <dbReference type="EMBL" id="MDC7716787.1"/>
    </source>
</evidence>